<dbReference type="CDD" id="cd06326">
    <property type="entry name" value="PBP1_ABC_ligand_binding-like"/>
    <property type="match status" value="1"/>
</dbReference>
<evidence type="ECO:0000256" key="1">
    <source>
        <dbReference type="ARBA" id="ARBA00010062"/>
    </source>
</evidence>
<dbReference type="SUPFAM" id="SSF53822">
    <property type="entry name" value="Periplasmic binding protein-like I"/>
    <property type="match status" value="1"/>
</dbReference>
<gene>
    <name evidence="5" type="ORF">VPARA_18500</name>
</gene>
<dbReference type="AlphaFoldDB" id="A0A0H2M4U8"/>
<dbReference type="Pfam" id="PF13458">
    <property type="entry name" value="Peripla_BP_6"/>
    <property type="match status" value="1"/>
</dbReference>
<dbReference type="Gene3D" id="3.40.50.2300">
    <property type="match status" value="2"/>
</dbReference>
<comment type="similarity">
    <text evidence="1">Belongs to the leucine-binding protein family.</text>
</comment>
<dbReference type="Proteomes" id="UP000035170">
    <property type="component" value="Unassembled WGS sequence"/>
</dbReference>
<dbReference type="PATRIC" id="fig|34073.19.peg.1897"/>
<evidence type="ECO:0000259" key="4">
    <source>
        <dbReference type="Pfam" id="PF13458"/>
    </source>
</evidence>
<organism evidence="5 6">
    <name type="scientific">Variovorax paradoxus</name>
    <dbReference type="NCBI Taxonomy" id="34073"/>
    <lineage>
        <taxon>Bacteria</taxon>
        <taxon>Pseudomonadati</taxon>
        <taxon>Pseudomonadota</taxon>
        <taxon>Betaproteobacteria</taxon>
        <taxon>Burkholderiales</taxon>
        <taxon>Comamonadaceae</taxon>
        <taxon>Variovorax</taxon>
    </lineage>
</organism>
<keyword evidence="5" id="KW-0675">Receptor</keyword>
<name>A0A0H2M4U8_VARPD</name>
<dbReference type="EMBL" id="JZWI01000008">
    <property type="protein sequence ID" value="KLN57141.1"/>
    <property type="molecule type" value="Genomic_DNA"/>
</dbReference>
<evidence type="ECO:0000313" key="5">
    <source>
        <dbReference type="EMBL" id="KLN57141.1"/>
    </source>
</evidence>
<keyword evidence="6" id="KW-1185">Reference proteome</keyword>
<evidence type="ECO:0000256" key="2">
    <source>
        <dbReference type="ARBA" id="ARBA00022729"/>
    </source>
</evidence>
<evidence type="ECO:0000313" key="6">
    <source>
        <dbReference type="Proteomes" id="UP000035170"/>
    </source>
</evidence>
<dbReference type="InterPro" id="IPR028081">
    <property type="entry name" value="Leu-bd"/>
</dbReference>
<keyword evidence="2 3" id="KW-0732">Signal</keyword>
<protein>
    <submittedName>
        <fullName evidence="5">Receptor family ligand binding region</fullName>
    </submittedName>
</protein>
<dbReference type="InterPro" id="IPR028082">
    <property type="entry name" value="Peripla_BP_I"/>
</dbReference>
<feature type="signal peptide" evidence="3">
    <location>
        <begin position="1"/>
        <end position="25"/>
    </location>
</feature>
<comment type="caution">
    <text evidence="5">The sequence shown here is derived from an EMBL/GenBank/DDBJ whole genome shotgun (WGS) entry which is preliminary data.</text>
</comment>
<sequence length="379" mass="39529">MQRRSFVAGTAVFAAGLAHLSSAQAAEVGVTDTEIMLGSSAVLSGPLGSQIKVVHNGAGLAFDAINEQGGVGGRKIKLVALDDELKPEKALENYGKLLNDHRVFAFFGCVGSGTTAAAAKLLQQSGAPSVGGYGVGDSARERVAGSAYFVRASNAREAQALVEHLSTIGVSKIAIAHLDNPGGVEAVKLIEAAMATHKQTPAAVVSVKGDGSTSAAAGKMLADSQSQAVLMYLAGTVAGEVIKATYGAGSKPMFYGMSIVPGEVTAKVVQLQASGLAISQVMPYPWGEVESVTRDYRRLAERAQVPVGYGSFEGYLNGLVMIEALKRTGRDLTRARLHATLRALRLRLAGMDIDFSTGSTTGSRFIEMVRVTPEGRFVR</sequence>
<feature type="domain" description="Leucine-binding protein" evidence="4">
    <location>
        <begin position="35"/>
        <end position="371"/>
    </location>
</feature>
<dbReference type="PANTHER" id="PTHR47235:SF1">
    <property type="entry name" value="BLR6548 PROTEIN"/>
    <property type="match status" value="1"/>
</dbReference>
<reference evidence="5 6" key="1">
    <citation type="submission" date="2015-03" db="EMBL/GenBank/DDBJ databases">
        <title>Genome sequence of Variovorax paradoxus TBEA6.</title>
        <authorList>
            <person name="Poehlein A."/>
            <person name="Schuldes J."/>
            <person name="Wuebbeler J.H."/>
            <person name="Hiessl S."/>
            <person name="Steinbuechel A."/>
            <person name="Daniel R."/>
        </authorList>
    </citation>
    <scope>NUCLEOTIDE SEQUENCE [LARGE SCALE GENOMIC DNA]</scope>
    <source>
        <strain evidence="5 6">TBEA6</strain>
    </source>
</reference>
<feature type="chain" id="PRO_5002596952" evidence="3">
    <location>
        <begin position="26"/>
        <end position="379"/>
    </location>
</feature>
<proteinExistence type="inferred from homology"/>
<accession>A0A0H2M4U8</accession>
<evidence type="ECO:0000256" key="3">
    <source>
        <dbReference type="SAM" id="SignalP"/>
    </source>
</evidence>
<dbReference type="PANTHER" id="PTHR47235">
    <property type="entry name" value="BLR6548 PROTEIN"/>
    <property type="match status" value="1"/>
</dbReference>